<feature type="domain" description="YqgF/RNase H-like" evidence="6">
    <location>
        <begin position="1"/>
        <end position="97"/>
    </location>
</feature>
<comment type="subcellular location">
    <subcellularLocation>
        <location evidence="5">Cytoplasm</location>
    </subcellularLocation>
</comment>
<dbReference type="RefSeq" id="WP_298382443.1">
    <property type="nucleotide sequence ID" value="NZ_JBFSHR010000023.1"/>
</dbReference>
<sequence>MRLIGLDPGLRRIGVALSVGSVALPLAVVERSNGWIERIRGIVAEYSVDLIAVGVPLALGGSTTESTLMARQFIDELTAGIALPVVEVDERFSSLAAERALSASGVSTRKQRGKVDDLAAADILQRYLDRSMGD</sequence>
<dbReference type="Pfam" id="PF03652">
    <property type="entry name" value="RuvX"/>
    <property type="match status" value="1"/>
</dbReference>
<dbReference type="CDD" id="cd16964">
    <property type="entry name" value="YqgF"/>
    <property type="match status" value="1"/>
</dbReference>
<keyword evidence="1 5" id="KW-0963">Cytoplasm</keyword>
<dbReference type="EC" id="3.1.-.-" evidence="5"/>
<dbReference type="InterPro" id="IPR006641">
    <property type="entry name" value="YqgF/RNaseH-like_dom"/>
</dbReference>
<evidence type="ECO:0000259" key="6">
    <source>
        <dbReference type="SMART" id="SM00732"/>
    </source>
</evidence>
<keyword evidence="8" id="KW-1185">Reference proteome</keyword>
<dbReference type="InterPro" id="IPR012337">
    <property type="entry name" value="RNaseH-like_sf"/>
</dbReference>
<evidence type="ECO:0000256" key="3">
    <source>
        <dbReference type="ARBA" id="ARBA00022722"/>
    </source>
</evidence>
<dbReference type="InterPro" id="IPR005227">
    <property type="entry name" value="YqgF"/>
</dbReference>
<dbReference type="SMART" id="SM00732">
    <property type="entry name" value="YqgFc"/>
    <property type="match status" value="1"/>
</dbReference>
<dbReference type="SUPFAM" id="SSF53098">
    <property type="entry name" value="Ribonuclease H-like"/>
    <property type="match status" value="1"/>
</dbReference>
<dbReference type="Proteomes" id="UP001560267">
    <property type="component" value="Unassembled WGS sequence"/>
</dbReference>
<keyword evidence="3 5" id="KW-0540">Nuclease</keyword>
<dbReference type="EMBL" id="JBFSHR010000023">
    <property type="protein sequence ID" value="MEX6429726.1"/>
    <property type="molecule type" value="Genomic_DNA"/>
</dbReference>
<evidence type="ECO:0000313" key="8">
    <source>
        <dbReference type="Proteomes" id="UP001560267"/>
    </source>
</evidence>
<keyword evidence="4 5" id="KW-0378">Hydrolase</keyword>
<comment type="caution">
    <text evidence="7">The sequence shown here is derived from an EMBL/GenBank/DDBJ whole genome shotgun (WGS) entry which is preliminary data.</text>
</comment>
<evidence type="ECO:0000256" key="1">
    <source>
        <dbReference type="ARBA" id="ARBA00022490"/>
    </source>
</evidence>
<dbReference type="PANTHER" id="PTHR33317:SF4">
    <property type="entry name" value="POLYNUCLEOTIDYL TRANSFERASE, RIBONUCLEASE H-LIKE SUPERFAMILY PROTEIN"/>
    <property type="match status" value="1"/>
</dbReference>
<organism evidence="7 8">
    <name type="scientific">Ferrimicrobium acidiphilum</name>
    <dbReference type="NCBI Taxonomy" id="121039"/>
    <lineage>
        <taxon>Bacteria</taxon>
        <taxon>Bacillati</taxon>
        <taxon>Actinomycetota</taxon>
        <taxon>Acidimicrobiia</taxon>
        <taxon>Acidimicrobiales</taxon>
        <taxon>Acidimicrobiaceae</taxon>
        <taxon>Ferrimicrobium</taxon>
    </lineage>
</organism>
<evidence type="ECO:0000256" key="4">
    <source>
        <dbReference type="ARBA" id="ARBA00022801"/>
    </source>
</evidence>
<gene>
    <name evidence="7" type="primary">ruvX</name>
    <name evidence="7" type="ORF">AB6A68_07725</name>
</gene>
<proteinExistence type="inferred from homology"/>
<evidence type="ECO:0000313" key="7">
    <source>
        <dbReference type="EMBL" id="MEX6429726.1"/>
    </source>
</evidence>
<evidence type="ECO:0000256" key="5">
    <source>
        <dbReference type="HAMAP-Rule" id="MF_00651"/>
    </source>
</evidence>
<dbReference type="PANTHER" id="PTHR33317">
    <property type="entry name" value="POLYNUCLEOTIDYL TRANSFERASE, RIBONUCLEASE H-LIKE SUPERFAMILY PROTEIN"/>
    <property type="match status" value="1"/>
</dbReference>
<dbReference type="InterPro" id="IPR037027">
    <property type="entry name" value="YqgF/RNaseH-like_dom_sf"/>
</dbReference>
<dbReference type="NCBIfam" id="TIGR00250">
    <property type="entry name" value="RNAse_H_YqgF"/>
    <property type="match status" value="1"/>
</dbReference>
<name>A0ABV3Y2D5_9ACTN</name>
<dbReference type="HAMAP" id="MF_00651">
    <property type="entry name" value="Nuclease_YqgF"/>
    <property type="match status" value="1"/>
</dbReference>
<comment type="similarity">
    <text evidence="5">Belongs to the YqgF HJR family.</text>
</comment>
<keyword evidence="2 5" id="KW-0690">Ribosome biogenesis</keyword>
<accession>A0ABV3Y2D5</accession>
<evidence type="ECO:0000256" key="2">
    <source>
        <dbReference type="ARBA" id="ARBA00022517"/>
    </source>
</evidence>
<protein>
    <recommendedName>
        <fullName evidence="5">Putative pre-16S rRNA nuclease</fullName>
        <ecNumber evidence="5">3.1.-.-</ecNumber>
    </recommendedName>
</protein>
<dbReference type="Gene3D" id="3.30.420.140">
    <property type="entry name" value="YqgF/RNase H-like domain"/>
    <property type="match status" value="1"/>
</dbReference>
<reference evidence="7 8" key="1">
    <citation type="submission" date="2024-07" db="EMBL/GenBank/DDBJ databases">
        <title>Draft Genome Sequence of Ferrimicrobium acidiphilum Strain YE2023, Isolated from a Pulp of Bioleach Reactor.</title>
        <authorList>
            <person name="Elkina Y.A."/>
            <person name="Bulaeva A.G."/>
            <person name="Beletsky A.V."/>
            <person name="Mardanov A.V."/>
        </authorList>
    </citation>
    <scope>NUCLEOTIDE SEQUENCE [LARGE SCALE GENOMIC DNA]</scope>
    <source>
        <strain evidence="7 8">YE2023</strain>
    </source>
</reference>
<comment type="function">
    <text evidence="5">Could be a nuclease involved in processing of the 5'-end of pre-16S rRNA.</text>
</comment>